<sequence>MRLQGPIELLPPVYKKKQKDGRRFADWVKRYGFPDIESFETEDHQEFISASDAAVKGQTMYATLLKEQRNAVNTILDAANGTQTEKCFFIDGCRVERASIFIIC</sequence>
<accession>A0A9P0D2U6</accession>
<dbReference type="EMBL" id="OV651817">
    <property type="protein sequence ID" value="CAH1110818.1"/>
    <property type="molecule type" value="Genomic_DNA"/>
</dbReference>
<name>A0A9P0D2U6_9CUCU</name>
<evidence type="ECO:0000313" key="1">
    <source>
        <dbReference type="EMBL" id="CAH1110818.1"/>
    </source>
</evidence>
<protein>
    <submittedName>
        <fullName evidence="1">Uncharacterized protein</fullName>
    </submittedName>
</protein>
<gene>
    <name evidence="1" type="ORF">PSYICH_LOCUS11669</name>
</gene>
<dbReference type="Proteomes" id="UP001153636">
    <property type="component" value="Chromosome 5"/>
</dbReference>
<dbReference type="OrthoDB" id="8121869at2759"/>
<keyword evidence="2" id="KW-1185">Reference proteome</keyword>
<evidence type="ECO:0000313" key="2">
    <source>
        <dbReference type="Proteomes" id="UP001153636"/>
    </source>
</evidence>
<proteinExistence type="predicted"/>
<reference evidence="1" key="1">
    <citation type="submission" date="2022-01" db="EMBL/GenBank/DDBJ databases">
        <authorList>
            <person name="King R."/>
        </authorList>
    </citation>
    <scope>NUCLEOTIDE SEQUENCE</scope>
</reference>
<organism evidence="1 2">
    <name type="scientific">Psylliodes chrysocephalus</name>
    <dbReference type="NCBI Taxonomy" id="3402493"/>
    <lineage>
        <taxon>Eukaryota</taxon>
        <taxon>Metazoa</taxon>
        <taxon>Ecdysozoa</taxon>
        <taxon>Arthropoda</taxon>
        <taxon>Hexapoda</taxon>
        <taxon>Insecta</taxon>
        <taxon>Pterygota</taxon>
        <taxon>Neoptera</taxon>
        <taxon>Endopterygota</taxon>
        <taxon>Coleoptera</taxon>
        <taxon>Polyphaga</taxon>
        <taxon>Cucujiformia</taxon>
        <taxon>Chrysomeloidea</taxon>
        <taxon>Chrysomelidae</taxon>
        <taxon>Galerucinae</taxon>
        <taxon>Alticini</taxon>
        <taxon>Psylliodes</taxon>
    </lineage>
</organism>
<dbReference type="AlphaFoldDB" id="A0A9P0D2U6"/>